<dbReference type="SMART" id="SM00100">
    <property type="entry name" value="cNMP"/>
    <property type="match status" value="1"/>
</dbReference>
<keyword evidence="3" id="KW-0804">Transcription</keyword>
<feature type="domain" description="HTH crp-type" evidence="5">
    <location>
        <begin position="140"/>
        <end position="204"/>
    </location>
</feature>
<dbReference type="GO" id="GO:0005829">
    <property type="term" value="C:cytosol"/>
    <property type="evidence" value="ECO:0007669"/>
    <property type="project" value="TreeGrafter"/>
</dbReference>
<protein>
    <submittedName>
        <fullName evidence="6">Crp/Fnr family transcriptional regulator</fullName>
    </submittedName>
</protein>
<keyword evidence="2" id="KW-0238">DNA-binding</keyword>
<proteinExistence type="predicted"/>
<dbReference type="PROSITE" id="PS00889">
    <property type="entry name" value="CNMP_BINDING_2"/>
    <property type="match status" value="1"/>
</dbReference>
<dbReference type="SUPFAM" id="SSF46785">
    <property type="entry name" value="Winged helix' DNA-binding domain"/>
    <property type="match status" value="1"/>
</dbReference>
<dbReference type="SUPFAM" id="SSF51206">
    <property type="entry name" value="cAMP-binding domain-like"/>
    <property type="match status" value="1"/>
</dbReference>
<evidence type="ECO:0000313" key="6">
    <source>
        <dbReference type="EMBL" id="PRY25128.1"/>
    </source>
</evidence>
<evidence type="ECO:0000256" key="1">
    <source>
        <dbReference type="ARBA" id="ARBA00023015"/>
    </source>
</evidence>
<dbReference type="PROSITE" id="PS50042">
    <property type="entry name" value="CNMP_BINDING_3"/>
    <property type="match status" value="1"/>
</dbReference>
<evidence type="ECO:0000256" key="2">
    <source>
        <dbReference type="ARBA" id="ARBA00023125"/>
    </source>
</evidence>
<dbReference type="AlphaFoldDB" id="A0A2T0RVF3"/>
<dbReference type="CDD" id="cd00038">
    <property type="entry name" value="CAP_ED"/>
    <property type="match status" value="1"/>
</dbReference>
<dbReference type="RefSeq" id="WP_106204056.1">
    <property type="nucleotide sequence ID" value="NZ_PVTD01000002.1"/>
</dbReference>
<dbReference type="Pfam" id="PF13545">
    <property type="entry name" value="HTH_Crp_2"/>
    <property type="match status" value="1"/>
</dbReference>
<keyword evidence="1" id="KW-0805">Transcription regulation</keyword>
<evidence type="ECO:0000313" key="7">
    <source>
        <dbReference type="Proteomes" id="UP000239480"/>
    </source>
</evidence>
<dbReference type="GO" id="GO:0003677">
    <property type="term" value="F:DNA binding"/>
    <property type="evidence" value="ECO:0007669"/>
    <property type="project" value="UniProtKB-KW"/>
</dbReference>
<dbReference type="GO" id="GO:0003700">
    <property type="term" value="F:DNA-binding transcription factor activity"/>
    <property type="evidence" value="ECO:0007669"/>
    <property type="project" value="TreeGrafter"/>
</dbReference>
<gene>
    <name evidence="6" type="ORF">CLV78_102305</name>
</gene>
<dbReference type="InterPro" id="IPR036388">
    <property type="entry name" value="WH-like_DNA-bd_sf"/>
</dbReference>
<dbReference type="InterPro" id="IPR018488">
    <property type="entry name" value="cNMP-bd_CS"/>
</dbReference>
<dbReference type="PANTHER" id="PTHR24567">
    <property type="entry name" value="CRP FAMILY TRANSCRIPTIONAL REGULATORY PROTEIN"/>
    <property type="match status" value="1"/>
</dbReference>
<evidence type="ECO:0000259" key="4">
    <source>
        <dbReference type="PROSITE" id="PS50042"/>
    </source>
</evidence>
<dbReference type="SMART" id="SM00419">
    <property type="entry name" value="HTH_CRP"/>
    <property type="match status" value="1"/>
</dbReference>
<dbReference type="InterPro" id="IPR014710">
    <property type="entry name" value="RmlC-like_jellyroll"/>
</dbReference>
<dbReference type="Gene3D" id="2.60.120.10">
    <property type="entry name" value="Jelly Rolls"/>
    <property type="match status" value="1"/>
</dbReference>
<dbReference type="OrthoDB" id="3525895at2"/>
<sequence>MTEQDSEEDWGTRLVALLGARLKEIRLKAGAVLFEQGDHDDRLFILDEGTLEIGVLTAAGRKLSLSRLDAGAVFGEIAIFDPGPRTARAKALSNCRLRMIGQDALLRELTHSPEIALALLRVAGQRMRLMNQQVQDQVFLPPTPRLAAQLLLLADTKDTIRMSQAELADYVGATREHVSKTLAEWRRGNLVDVGRGRIRLLDRAELARLRDCEQI</sequence>
<dbReference type="Proteomes" id="UP000239480">
    <property type="component" value="Unassembled WGS sequence"/>
</dbReference>
<dbReference type="Pfam" id="PF00027">
    <property type="entry name" value="cNMP_binding"/>
    <property type="match status" value="1"/>
</dbReference>
<dbReference type="PANTHER" id="PTHR24567:SF74">
    <property type="entry name" value="HTH-TYPE TRANSCRIPTIONAL REGULATOR ARCR"/>
    <property type="match status" value="1"/>
</dbReference>
<dbReference type="InterPro" id="IPR000595">
    <property type="entry name" value="cNMP-bd_dom"/>
</dbReference>
<organism evidence="6 7">
    <name type="scientific">Aliiruegeria haliotis</name>
    <dbReference type="NCBI Taxonomy" id="1280846"/>
    <lineage>
        <taxon>Bacteria</taxon>
        <taxon>Pseudomonadati</taxon>
        <taxon>Pseudomonadota</taxon>
        <taxon>Alphaproteobacteria</taxon>
        <taxon>Rhodobacterales</taxon>
        <taxon>Roseobacteraceae</taxon>
        <taxon>Aliiruegeria</taxon>
    </lineage>
</organism>
<reference evidence="6 7" key="1">
    <citation type="submission" date="2018-03" db="EMBL/GenBank/DDBJ databases">
        <title>Genomic Encyclopedia of Archaeal and Bacterial Type Strains, Phase II (KMG-II): from individual species to whole genera.</title>
        <authorList>
            <person name="Goeker M."/>
        </authorList>
    </citation>
    <scope>NUCLEOTIDE SEQUENCE [LARGE SCALE GENOMIC DNA]</scope>
    <source>
        <strain evidence="6 7">DSM 29328</strain>
    </source>
</reference>
<dbReference type="PROSITE" id="PS51063">
    <property type="entry name" value="HTH_CRP_2"/>
    <property type="match status" value="1"/>
</dbReference>
<dbReference type="PRINTS" id="PR00103">
    <property type="entry name" value="CAMPKINASE"/>
</dbReference>
<name>A0A2T0RVF3_9RHOB</name>
<dbReference type="Gene3D" id="1.10.10.10">
    <property type="entry name" value="Winged helix-like DNA-binding domain superfamily/Winged helix DNA-binding domain"/>
    <property type="match status" value="1"/>
</dbReference>
<dbReference type="InterPro" id="IPR050397">
    <property type="entry name" value="Env_Response_Regulators"/>
</dbReference>
<dbReference type="EMBL" id="PVTD01000002">
    <property type="protein sequence ID" value="PRY25128.1"/>
    <property type="molecule type" value="Genomic_DNA"/>
</dbReference>
<feature type="domain" description="Cyclic nucleotide-binding" evidence="4">
    <location>
        <begin position="22"/>
        <end position="115"/>
    </location>
</feature>
<accession>A0A2T0RVF3</accession>
<dbReference type="InterPro" id="IPR018490">
    <property type="entry name" value="cNMP-bd_dom_sf"/>
</dbReference>
<dbReference type="InterPro" id="IPR012318">
    <property type="entry name" value="HTH_CRP"/>
</dbReference>
<evidence type="ECO:0000259" key="5">
    <source>
        <dbReference type="PROSITE" id="PS51063"/>
    </source>
</evidence>
<keyword evidence="7" id="KW-1185">Reference proteome</keyword>
<comment type="caution">
    <text evidence="6">The sequence shown here is derived from an EMBL/GenBank/DDBJ whole genome shotgun (WGS) entry which is preliminary data.</text>
</comment>
<dbReference type="PRINTS" id="PR00034">
    <property type="entry name" value="HTHCRP"/>
</dbReference>
<evidence type="ECO:0000256" key="3">
    <source>
        <dbReference type="ARBA" id="ARBA00023163"/>
    </source>
</evidence>
<dbReference type="InterPro" id="IPR036390">
    <property type="entry name" value="WH_DNA-bd_sf"/>
</dbReference>